<dbReference type="GO" id="GO:0034472">
    <property type="term" value="P:snRNA 3'-end processing"/>
    <property type="evidence" value="ECO:0007669"/>
    <property type="project" value="TreeGrafter"/>
</dbReference>
<name>A0AAD9ZS34_9ROSI</name>
<dbReference type="Pfam" id="PF22966">
    <property type="entry name" value="INTS7_C_plants"/>
    <property type="match status" value="1"/>
</dbReference>
<reference evidence="4" key="1">
    <citation type="journal article" date="2023" name="Plant J.">
        <title>Genome sequences and population genomics provide insights into the demographic history, inbreeding, and mutation load of two 'living fossil' tree species of Dipteronia.</title>
        <authorList>
            <person name="Feng Y."/>
            <person name="Comes H.P."/>
            <person name="Chen J."/>
            <person name="Zhu S."/>
            <person name="Lu R."/>
            <person name="Zhang X."/>
            <person name="Li P."/>
            <person name="Qiu J."/>
            <person name="Olsen K.M."/>
            <person name="Qiu Y."/>
        </authorList>
    </citation>
    <scope>NUCLEOTIDE SEQUENCE</scope>
    <source>
        <strain evidence="4">NBL</strain>
    </source>
</reference>
<evidence type="ECO:0008006" key="6">
    <source>
        <dbReference type="Google" id="ProtNLM"/>
    </source>
</evidence>
<dbReference type="InterPro" id="IPR016024">
    <property type="entry name" value="ARM-type_fold"/>
</dbReference>
<dbReference type="SUPFAM" id="SSF48371">
    <property type="entry name" value="ARM repeat"/>
    <property type="match status" value="1"/>
</dbReference>
<dbReference type="InterPro" id="IPR033060">
    <property type="entry name" value="INTS7"/>
</dbReference>
<accession>A0AAD9ZS34</accession>
<evidence type="ECO:0000313" key="5">
    <source>
        <dbReference type="Proteomes" id="UP001281410"/>
    </source>
</evidence>
<evidence type="ECO:0000313" key="4">
    <source>
        <dbReference type="EMBL" id="KAK3189022.1"/>
    </source>
</evidence>
<keyword evidence="5" id="KW-1185">Reference proteome</keyword>
<organism evidence="4 5">
    <name type="scientific">Dipteronia sinensis</name>
    <dbReference type="NCBI Taxonomy" id="43782"/>
    <lineage>
        <taxon>Eukaryota</taxon>
        <taxon>Viridiplantae</taxon>
        <taxon>Streptophyta</taxon>
        <taxon>Embryophyta</taxon>
        <taxon>Tracheophyta</taxon>
        <taxon>Spermatophyta</taxon>
        <taxon>Magnoliopsida</taxon>
        <taxon>eudicotyledons</taxon>
        <taxon>Gunneridae</taxon>
        <taxon>Pentapetalae</taxon>
        <taxon>rosids</taxon>
        <taxon>malvids</taxon>
        <taxon>Sapindales</taxon>
        <taxon>Sapindaceae</taxon>
        <taxon>Hippocastanoideae</taxon>
        <taxon>Acereae</taxon>
        <taxon>Dipteronia</taxon>
    </lineage>
</organism>
<dbReference type="Pfam" id="PF24436">
    <property type="entry name" value="INTS7_N"/>
    <property type="match status" value="1"/>
</dbReference>
<gene>
    <name evidence="4" type="ORF">Dsin_028583</name>
</gene>
<sequence>MERNSTACAMEWSIEFEMTLRSKNPGRRIEAILQIGQRLEQWNGEPESTMIMYNMFGLVPGEERLFASTIFLRVADAFLLGDKHIRVSIVKLFLSLLRNRRDKKKSKRIKGIFAKSRVHNHLELLKRVKFVYDTGDVESRALALVLFGCWADFAKDSAQIRHLVLSSLVSSNVSEVRASLFAAGCFSEIADDFASVVLEILVNIVTYSETVSAVRLAAVRIFAKMGCSYSIANRAYKTGLKLVLDSSGEDFLVAMLVSISKLACKSTLLISEQLKGFFYMYSTVYFSLSSLQKVDFLLSVLSCDKTLCVRATALRCLHLIFVRGMCHSLINATVIKALFSMIDEPGLPSTMQCEALQILRQIFLCASPNDLSCLDMHEFGELLAIVDNASQSPIASKSFRAIEVLVNIVIKFRRTEMGSGGVCTLPLPSQVVSLIIEPITLLVKPFLDLSQFNSTVFQEVRSLLNLLLLLGGEHPDLGILVLDKVHLFIEHLVNSYNNVTVLSQASSAAVEFKDEQNKAITSKLVCIINRIVVSCLISLNEASAITNQVFDKVKLLVECVRRCSLFDCYTHTVYSLLLHSYLIWGCMVNRNEEIGGVDRNSHIFGQNYLIMHELNSLEFAHRMLLQRDNWPAYKAGIHAVCHGAWISADFIFAQLVMKVQSDCCCCWLKSLSQWVYSERIIQLLLLPKHGSISLNCLEIKEFLIMLPRDDLCELGQDVVGNTNEPDYSQALVVAHRMLCSAGNTLETNFTSGKTFCFQRWFLALRAKVLEALVEIFRALSAFPYKKDNIQVGEGMMVESLKFLKQITQISFQLRRLSQEFDLMATSFIGMDSKSSKIIKTLALSCSLLAVCTGFALYIPSLPAIETLTTCGLESSQNCSPMILIQNLVGRLWNLDRETCTNLCMLLETSGQSQNCFHLQSRNQLLNMGCEVKDIVDACRYAVSGIVCLQNEANKVHNDEILSQVTKNGLQLLSKVIFKWIRIPFQAPKYFFRVRPCVGSELFVSDADTRSQDRILVLKGSHLSLNLCLQLKNMPPDLLAQLTKFYCILYCVQKPASDGQNMEQALSTWLAWESTDMVEMNGRLFQYVTECSKKTNYGKRSRDNDICKDGKLATAFADFELNERGQGFSNCLLDVSKFPVGTYRIKWHSCCMDSQGSYWSLLPLNAEPVINIRR</sequence>
<protein>
    <recommendedName>
        <fullName evidence="6">Integrator complex subunit 7</fullName>
    </recommendedName>
</protein>
<evidence type="ECO:0000259" key="2">
    <source>
        <dbReference type="Pfam" id="PF22966"/>
    </source>
</evidence>
<evidence type="ECO:0000259" key="3">
    <source>
        <dbReference type="Pfam" id="PF24436"/>
    </source>
</evidence>
<dbReference type="PANTHER" id="PTHR13322">
    <property type="entry name" value="C1ORF73 PROTEIN"/>
    <property type="match status" value="1"/>
</dbReference>
<dbReference type="InterPro" id="IPR056516">
    <property type="entry name" value="INTS7_N"/>
</dbReference>
<dbReference type="PANTHER" id="PTHR13322:SF2">
    <property type="entry name" value="INTEGRATOR COMPLEX SUBUNIT 7"/>
    <property type="match status" value="1"/>
</dbReference>
<dbReference type="EMBL" id="JANJYJ010000009">
    <property type="protein sequence ID" value="KAK3189022.1"/>
    <property type="molecule type" value="Genomic_DNA"/>
</dbReference>
<feature type="domain" description="Integrator complex subunit 7-like C-terminal" evidence="2">
    <location>
        <begin position="998"/>
        <end position="1172"/>
    </location>
</feature>
<comment type="similarity">
    <text evidence="1">Belongs to the Integrator subunit 7 family.</text>
</comment>
<comment type="caution">
    <text evidence="4">The sequence shown here is derived from an EMBL/GenBank/DDBJ whole genome shotgun (WGS) entry which is preliminary data.</text>
</comment>
<dbReference type="InterPro" id="IPR055195">
    <property type="entry name" value="INTS7_C_plant"/>
</dbReference>
<proteinExistence type="inferred from homology"/>
<dbReference type="GO" id="GO:0032039">
    <property type="term" value="C:integrator complex"/>
    <property type="evidence" value="ECO:0007669"/>
    <property type="project" value="InterPro"/>
</dbReference>
<dbReference type="AlphaFoldDB" id="A0AAD9ZS34"/>
<feature type="domain" description="Integrator complex subunit 7 N-terminal" evidence="3">
    <location>
        <begin position="67"/>
        <end position="530"/>
    </location>
</feature>
<evidence type="ECO:0000256" key="1">
    <source>
        <dbReference type="ARBA" id="ARBA00008565"/>
    </source>
</evidence>
<dbReference type="Proteomes" id="UP001281410">
    <property type="component" value="Unassembled WGS sequence"/>
</dbReference>